<dbReference type="SUPFAM" id="SSF141868">
    <property type="entry name" value="EAL domain-like"/>
    <property type="match status" value="1"/>
</dbReference>
<dbReference type="PANTHER" id="PTHR44757">
    <property type="entry name" value="DIGUANYLATE CYCLASE DGCP"/>
    <property type="match status" value="1"/>
</dbReference>
<dbReference type="InterPro" id="IPR029787">
    <property type="entry name" value="Nucleotide_cyclase"/>
</dbReference>
<dbReference type="CDD" id="cd01948">
    <property type="entry name" value="EAL"/>
    <property type="match status" value="1"/>
</dbReference>
<dbReference type="InterPro" id="IPR052155">
    <property type="entry name" value="Biofilm_reg_signaling"/>
</dbReference>
<dbReference type="Pfam" id="PF00563">
    <property type="entry name" value="EAL"/>
    <property type="match status" value="1"/>
</dbReference>
<evidence type="ECO:0000256" key="3">
    <source>
        <dbReference type="SAM" id="MobiDB-lite"/>
    </source>
</evidence>
<dbReference type="PROSITE" id="PS50885">
    <property type="entry name" value="HAMP"/>
    <property type="match status" value="1"/>
</dbReference>
<dbReference type="PROSITE" id="PS50887">
    <property type="entry name" value="GGDEF"/>
    <property type="match status" value="1"/>
</dbReference>
<keyword evidence="2" id="KW-0472">Membrane</keyword>
<dbReference type="Pfam" id="PF00990">
    <property type="entry name" value="GGDEF"/>
    <property type="match status" value="1"/>
</dbReference>
<evidence type="ECO:0000259" key="4">
    <source>
        <dbReference type="PROSITE" id="PS50883"/>
    </source>
</evidence>
<dbReference type="Gene3D" id="3.30.70.270">
    <property type="match status" value="1"/>
</dbReference>
<reference evidence="7 8" key="1">
    <citation type="submission" date="2024-07" db="EMBL/GenBank/DDBJ databases">
        <authorList>
            <person name="Thanompreechachai J."/>
            <person name="Duangmal K."/>
        </authorList>
    </citation>
    <scope>NUCLEOTIDE SEQUENCE [LARGE SCALE GENOMIC DNA]</scope>
    <source>
        <strain evidence="7 8">LSe6-4</strain>
    </source>
</reference>
<dbReference type="SMART" id="SM00052">
    <property type="entry name" value="EAL"/>
    <property type="match status" value="1"/>
</dbReference>
<gene>
    <name evidence="7" type="ORF">AB2L27_12255</name>
</gene>
<organism evidence="7 8">
    <name type="scientific">Kineococcus halophytocola</name>
    <dbReference type="NCBI Taxonomy" id="3234027"/>
    <lineage>
        <taxon>Bacteria</taxon>
        <taxon>Bacillati</taxon>
        <taxon>Actinomycetota</taxon>
        <taxon>Actinomycetes</taxon>
        <taxon>Kineosporiales</taxon>
        <taxon>Kineosporiaceae</taxon>
        <taxon>Kineococcus</taxon>
    </lineage>
</organism>
<dbReference type="EMBL" id="JBGFTU010000012">
    <property type="protein sequence ID" value="MEZ0165526.1"/>
    <property type="molecule type" value="Genomic_DNA"/>
</dbReference>
<evidence type="ECO:0000313" key="7">
    <source>
        <dbReference type="EMBL" id="MEZ0165526.1"/>
    </source>
</evidence>
<dbReference type="NCBIfam" id="TIGR00254">
    <property type="entry name" value="GGDEF"/>
    <property type="match status" value="1"/>
</dbReference>
<keyword evidence="1" id="KW-0812">Transmembrane</keyword>
<dbReference type="InterPro" id="IPR001633">
    <property type="entry name" value="EAL_dom"/>
</dbReference>
<evidence type="ECO:0000256" key="1">
    <source>
        <dbReference type="ARBA" id="ARBA00022692"/>
    </source>
</evidence>
<dbReference type="PROSITE" id="PS50883">
    <property type="entry name" value="EAL"/>
    <property type="match status" value="1"/>
</dbReference>
<evidence type="ECO:0000259" key="6">
    <source>
        <dbReference type="PROSITE" id="PS50887"/>
    </source>
</evidence>
<dbReference type="Proteomes" id="UP001565927">
    <property type="component" value="Unassembled WGS sequence"/>
</dbReference>
<dbReference type="SMART" id="SM00267">
    <property type="entry name" value="GGDEF"/>
    <property type="match status" value="1"/>
</dbReference>
<dbReference type="PANTHER" id="PTHR44757:SF2">
    <property type="entry name" value="BIOFILM ARCHITECTURE MAINTENANCE PROTEIN MBAA"/>
    <property type="match status" value="1"/>
</dbReference>
<dbReference type="Pfam" id="PF00672">
    <property type="entry name" value="HAMP"/>
    <property type="match status" value="1"/>
</dbReference>
<dbReference type="CDD" id="cd01949">
    <property type="entry name" value="GGDEF"/>
    <property type="match status" value="1"/>
</dbReference>
<dbReference type="RefSeq" id="WP_370441749.1">
    <property type="nucleotide sequence ID" value="NZ_JBGFTU010000012.1"/>
</dbReference>
<dbReference type="Gene3D" id="6.10.340.10">
    <property type="match status" value="1"/>
</dbReference>
<dbReference type="InterPro" id="IPR035919">
    <property type="entry name" value="EAL_sf"/>
</dbReference>
<dbReference type="InterPro" id="IPR000160">
    <property type="entry name" value="GGDEF_dom"/>
</dbReference>
<feature type="domain" description="EAL" evidence="4">
    <location>
        <begin position="640"/>
        <end position="893"/>
    </location>
</feature>
<dbReference type="InterPro" id="IPR003660">
    <property type="entry name" value="HAMP_dom"/>
</dbReference>
<keyword evidence="8" id="KW-1185">Reference proteome</keyword>
<feature type="domain" description="GGDEF" evidence="6">
    <location>
        <begin position="494"/>
        <end position="631"/>
    </location>
</feature>
<keyword evidence="2" id="KW-1133">Transmembrane helix</keyword>
<dbReference type="Gene3D" id="3.20.20.450">
    <property type="entry name" value="EAL domain"/>
    <property type="match status" value="1"/>
</dbReference>
<dbReference type="SUPFAM" id="SSF55073">
    <property type="entry name" value="Nucleotide cyclase"/>
    <property type="match status" value="1"/>
</dbReference>
<sequence>MPTFRARPRRPPRSPGRTWRRKPGTLRRSLIALVLVPVLGLLGLMAYAVDEQAGRDRAAAAAADDVAAAVALDTLRAAVAREVVPVLGQAVLDDPRTAASVGVDEGAVATLSTLARPTLSGQSATVRDATDAAVRHAQSTTAAAVARRAAVTVERLRGDARDGDLGTVFAGYRRVSTDLAGRVSALLQRARAQGLDARATRALTDLELVSRASALAGVEVPLFFAASAGSGLDRTSTREAFLQAWGGYRAASADVVSQGSPELAAQWRSATTGTVAAAVDEPLRLAARTGQTPPLPGLVGLAAANGARDTAVRAVVVDTGERARQRALGPAETARRTLWVLVAACTLLVLGTLAAALLTRRWIALPLSRLAEQSRAVSDGELVDVEEGGPLEVRTVARGLAAAVDTLRRVRDQAQAVADGALDADVVTRPVHGPLGAVVHASVRQMVGALREREQLQEVLAHQASHDALTQLPNRAQASELIDAALHRMARHDGRVGLLFVDLDHFKAVNDTHGHAAGDELLRVVSARMAGCLRGGDVVARLGGDEFVVVVEQVEDEGGLVDLGTRLIAAVCAPVDLSGRRTGVRVRVGASVGVATSPPGGCPAERLLREADAAAYRAKAAGRGTVEVFDDALRHDIAHRTDLERALRAGLDGGELVLHYQPVLDLRTESVRSVEALVRWDRPGAGLLAPDSFVPVAEGSDLVCDLGRWALSTAAAQLAAWDAEGGALAGVTAAVNVSGRHLAQPRLLGDVAVACAGAGIAPERLTVEITETVLVDEPTAREHLRALRALGVRVALDDFGTGYTSIGQLSRLPVDVLKIDRSFVASPDRAHADLVRLLIGAAHSFSLGVVAEGVEEAGQLGALRAAGCDAAQGWLLGRPRPATELSALATAARG</sequence>
<comment type="caution">
    <text evidence="7">The sequence shown here is derived from an EMBL/GenBank/DDBJ whole genome shotgun (WGS) entry which is preliminary data.</text>
</comment>
<feature type="domain" description="HAMP" evidence="5">
    <location>
        <begin position="361"/>
        <end position="412"/>
    </location>
</feature>
<dbReference type="InterPro" id="IPR043128">
    <property type="entry name" value="Rev_trsase/Diguanyl_cyclase"/>
</dbReference>
<protein>
    <submittedName>
        <fullName evidence="7">EAL domain-containing protein</fullName>
    </submittedName>
</protein>
<feature type="region of interest" description="Disordered" evidence="3">
    <location>
        <begin position="1"/>
        <end position="21"/>
    </location>
</feature>
<name>A0ABV4H1S6_9ACTN</name>
<evidence type="ECO:0000313" key="8">
    <source>
        <dbReference type="Proteomes" id="UP001565927"/>
    </source>
</evidence>
<proteinExistence type="predicted"/>
<evidence type="ECO:0000259" key="5">
    <source>
        <dbReference type="PROSITE" id="PS50885"/>
    </source>
</evidence>
<evidence type="ECO:0000256" key="2">
    <source>
        <dbReference type="ARBA" id="ARBA00022989"/>
    </source>
</evidence>
<accession>A0ABV4H1S6</accession>